<dbReference type="Pfam" id="PF03600">
    <property type="entry name" value="CitMHS"/>
    <property type="match status" value="1"/>
</dbReference>
<dbReference type="GO" id="GO:0015105">
    <property type="term" value="F:arsenite transmembrane transporter activity"/>
    <property type="evidence" value="ECO:0007669"/>
    <property type="project" value="InterPro"/>
</dbReference>
<dbReference type="AlphaFoldDB" id="A0A7C3Z787"/>
<evidence type="ECO:0000256" key="3">
    <source>
        <dbReference type="ARBA" id="ARBA00022448"/>
    </source>
</evidence>
<keyword evidence="6 8" id="KW-1133">Transmembrane helix</keyword>
<keyword evidence="5 8" id="KW-0812">Transmembrane</keyword>
<evidence type="ECO:0000256" key="7">
    <source>
        <dbReference type="ARBA" id="ARBA00023136"/>
    </source>
</evidence>
<dbReference type="PANTHER" id="PTHR43568:SF1">
    <property type="entry name" value="P PROTEIN"/>
    <property type="match status" value="1"/>
</dbReference>
<dbReference type="GO" id="GO:0005886">
    <property type="term" value="C:plasma membrane"/>
    <property type="evidence" value="ECO:0007669"/>
    <property type="project" value="UniProtKB-SubCell"/>
</dbReference>
<keyword evidence="7 8" id="KW-0472">Membrane</keyword>
<keyword evidence="4" id="KW-1003">Cell membrane</keyword>
<feature type="transmembrane region" description="Helical" evidence="8">
    <location>
        <begin position="204"/>
        <end position="226"/>
    </location>
</feature>
<feature type="transmembrane region" description="Helical" evidence="8">
    <location>
        <begin position="381"/>
        <end position="402"/>
    </location>
</feature>
<gene>
    <name evidence="10" type="ORF">ENW96_02330</name>
</gene>
<evidence type="ECO:0000256" key="8">
    <source>
        <dbReference type="SAM" id="Phobius"/>
    </source>
</evidence>
<evidence type="ECO:0000256" key="6">
    <source>
        <dbReference type="ARBA" id="ARBA00022989"/>
    </source>
</evidence>
<feature type="transmembrane region" description="Helical" evidence="8">
    <location>
        <begin position="173"/>
        <end position="192"/>
    </location>
</feature>
<protein>
    <submittedName>
        <fullName evidence="10">TRAP transporter large permease subunit</fullName>
    </submittedName>
</protein>
<evidence type="ECO:0000259" key="9">
    <source>
        <dbReference type="Pfam" id="PF03600"/>
    </source>
</evidence>
<dbReference type="InterPro" id="IPR000802">
    <property type="entry name" value="Arsenical_pump_ArsB"/>
</dbReference>
<dbReference type="CDD" id="cd01116">
    <property type="entry name" value="P_permease"/>
    <property type="match status" value="1"/>
</dbReference>
<feature type="transmembrane region" description="Helical" evidence="8">
    <location>
        <begin position="247"/>
        <end position="265"/>
    </location>
</feature>
<feature type="transmembrane region" description="Helical" evidence="8">
    <location>
        <begin position="438"/>
        <end position="460"/>
    </location>
</feature>
<evidence type="ECO:0000256" key="2">
    <source>
        <dbReference type="ARBA" id="ARBA00009843"/>
    </source>
</evidence>
<feature type="transmembrane region" description="Helical" evidence="8">
    <location>
        <begin position="556"/>
        <end position="580"/>
    </location>
</feature>
<evidence type="ECO:0000256" key="4">
    <source>
        <dbReference type="ARBA" id="ARBA00022475"/>
    </source>
</evidence>
<dbReference type="InterPro" id="IPR004680">
    <property type="entry name" value="Cit_transptr-like_dom"/>
</dbReference>
<comment type="caution">
    <text evidence="10">The sequence shown here is derived from an EMBL/GenBank/DDBJ whole genome shotgun (WGS) entry which is preliminary data.</text>
</comment>
<name>A0A7C3Z787_9BACT</name>
<keyword evidence="3" id="KW-0813">Transport</keyword>
<feature type="transmembrane region" description="Helical" evidence="8">
    <location>
        <begin position="149"/>
        <end position="166"/>
    </location>
</feature>
<dbReference type="PANTHER" id="PTHR43568">
    <property type="entry name" value="P PROTEIN"/>
    <property type="match status" value="1"/>
</dbReference>
<reference evidence="10" key="1">
    <citation type="journal article" date="2020" name="mSystems">
        <title>Genome- and Community-Level Interaction Insights into Carbon Utilization and Element Cycling Functions of Hydrothermarchaeota in Hydrothermal Sediment.</title>
        <authorList>
            <person name="Zhou Z."/>
            <person name="Liu Y."/>
            <person name="Xu W."/>
            <person name="Pan J."/>
            <person name="Luo Z.H."/>
            <person name="Li M."/>
        </authorList>
    </citation>
    <scope>NUCLEOTIDE SEQUENCE [LARGE SCALE GENOMIC DNA]</scope>
    <source>
        <strain evidence="10">SpSt-897</strain>
    </source>
</reference>
<proteinExistence type="inferred from homology"/>
<feature type="domain" description="Citrate transporter-like" evidence="9">
    <location>
        <begin position="161"/>
        <end position="525"/>
    </location>
</feature>
<dbReference type="PRINTS" id="PR00758">
    <property type="entry name" value="ARSENICPUMP"/>
</dbReference>
<evidence type="ECO:0000313" key="10">
    <source>
        <dbReference type="EMBL" id="HGF33210.1"/>
    </source>
</evidence>
<feature type="transmembrane region" description="Helical" evidence="8">
    <location>
        <begin position="328"/>
        <end position="349"/>
    </location>
</feature>
<comment type="subcellular location">
    <subcellularLocation>
        <location evidence="1">Cell membrane</location>
        <topology evidence="1">Multi-pass membrane protein</topology>
    </subcellularLocation>
</comment>
<feature type="transmembrane region" description="Helical" evidence="8">
    <location>
        <begin position="472"/>
        <end position="505"/>
    </location>
</feature>
<evidence type="ECO:0000256" key="1">
    <source>
        <dbReference type="ARBA" id="ARBA00004651"/>
    </source>
</evidence>
<dbReference type="InterPro" id="IPR051475">
    <property type="entry name" value="Diverse_Ion_Transporter"/>
</dbReference>
<dbReference type="EMBL" id="DTMF01000058">
    <property type="protein sequence ID" value="HGF33210.1"/>
    <property type="molecule type" value="Genomic_DNA"/>
</dbReference>
<feature type="transmembrane region" description="Helical" evidence="8">
    <location>
        <begin position="517"/>
        <end position="536"/>
    </location>
</feature>
<sequence length="582" mass="63689">MKRAFWHLAVITTIIASLLIVSPCLGAKAAQNPQATPTALLSLGGMIKNPQGEGVRDVEIEVLVNGKPVKPEAEDRHFATGAKGSFFGEFFLPVGTLPAAKVEVRAHKPGWQELPPTQVEVFPAGVDKQGRQLFKASEDFTLKRQITPAFWIAAAILLLVYVIIALEWMHRTLAALLGAALVLFISYTAGTFNNQYFMLSFKDAMGAMDMNVIFLLMGMMIIVGVLKKTGMFQWLAYKSYAIARGNVFVLSAILMIVTALASAFLDNVTTMLLMIPVTIEIAVTLKINPIAFLIPEVFASNVGGTATLIGDPPNILIGSYASLSFVDFVMNLTVVCLICLVVTMIYYVYWYKKSYLKAEVRDVDRTIEYLKEEYRITNKKLLFFSLGFLFFTIFLFVIHGVLHMEPSVAALTGAMLLLAVSRVDIVEMLEHEVEWPTLVFFMALFIVVAAAEETGLIQVIAEWVASVSRGNLVVAIIMVLWVSALASAAIDNIPFTATMLPIIAFLNTNIPGAENGVLWWALALGACFGGNGTMIGASANVVTVGLAEKAGYHISFLYYMKACFVPMLITVGLSTAYLLLFY</sequence>
<comment type="similarity">
    <text evidence="2">Belongs to the CitM (TC 2.A.11) transporter family.</text>
</comment>
<evidence type="ECO:0000256" key="5">
    <source>
        <dbReference type="ARBA" id="ARBA00022692"/>
    </source>
</evidence>
<organism evidence="10">
    <name type="scientific">Desulfobacca acetoxidans</name>
    <dbReference type="NCBI Taxonomy" id="60893"/>
    <lineage>
        <taxon>Bacteria</taxon>
        <taxon>Pseudomonadati</taxon>
        <taxon>Thermodesulfobacteriota</taxon>
        <taxon>Desulfobaccia</taxon>
        <taxon>Desulfobaccales</taxon>
        <taxon>Desulfobaccaceae</taxon>
        <taxon>Desulfobacca</taxon>
    </lineage>
</organism>
<accession>A0A7C3Z787</accession>